<dbReference type="EMBL" id="GGEC01017307">
    <property type="protein sequence ID" value="MBW97790.1"/>
    <property type="molecule type" value="Transcribed_RNA"/>
</dbReference>
<evidence type="ECO:0000313" key="1">
    <source>
        <dbReference type="EMBL" id="MBW97790.1"/>
    </source>
</evidence>
<sequence>MHQQPWIRYCLLQPTLPFCATLKIHGLMEGSSNIKSHLLVNIVNGIDFFFFVFCRSQVRVTTQRGTA</sequence>
<organism evidence="1">
    <name type="scientific">Rhizophora mucronata</name>
    <name type="common">Asiatic mangrove</name>
    <dbReference type="NCBI Taxonomy" id="61149"/>
    <lineage>
        <taxon>Eukaryota</taxon>
        <taxon>Viridiplantae</taxon>
        <taxon>Streptophyta</taxon>
        <taxon>Embryophyta</taxon>
        <taxon>Tracheophyta</taxon>
        <taxon>Spermatophyta</taxon>
        <taxon>Magnoliopsida</taxon>
        <taxon>eudicotyledons</taxon>
        <taxon>Gunneridae</taxon>
        <taxon>Pentapetalae</taxon>
        <taxon>rosids</taxon>
        <taxon>fabids</taxon>
        <taxon>Malpighiales</taxon>
        <taxon>Rhizophoraceae</taxon>
        <taxon>Rhizophora</taxon>
    </lineage>
</organism>
<proteinExistence type="predicted"/>
<name>A0A2P2JWG2_RHIMU</name>
<protein>
    <submittedName>
        <fullName evidence="1">WD repeat domain-containing protein 83</fullName>
    </submittedName>
</protein>
<dbReference type="AlphaFoldDB" id="A0A2P2JWG2"/>
<accession>A0A2P2JWG2</accession>
<reference evidence="1" key="1">
    <citation type="submission" date="2018-02" db="EMBL/GenBank/DDBJ databases">
        <title>Rhizophora mucronata_Transcriptome.</title>
        <authorList>
            <person name="Meera S.P."/>
            <person name="Sreeshan A."/>
            <person name="Augustine A."/>
        </authorList>
    </citation>
    <scope>NUCLEOTIDE SEQUENCE</scope>
    <source>
        <tissue evidence="1">Leaf</tissue>
    </source>
</reference>